<comment type="similarity">
    <text evidence="3 4">Belongs to the RlpA family.</text>
</comment>
<protein>
    <recommendedName>
        <fullName evidence="3">Probable endolytic peptidoglycan transglycosylase RlpA</fullName>
        <ecNumber evidence="3">4.2.2.-</ecNumber>
    </recommendedName>
</protein>
<dbReference type="EMBL" id="JACCCU010000001">
    <property type="protein sequence ID" value="NYF89824.1"/>
    <property type="molecule type" value="Genomic_DNA"/>
</dbReference>
<dbReference type="PANTHER" id="PTHR34183:SF8">
    <property type="entry name" value="ENDOLYTIC PEPTIDOGLYCAN TRANSGLYCOSYLASE RLPA-RELATED"/>
    <property type="match status" value="1"/>
</dbReference>
<evidence type="ECO:0000256" key="3">
    <source>
        <dbReference type="HAMAP-Rule" id="MF_02071"/>
    </source>
</evidence>
<dbReference type="PANTHER" id="PTHR34183">
    <property type="entry name" value="ENDOLYTIC PEPTIDOGLYCAN TRANSGLYCOSYLASE RLPA"/>
    <property type="match status" value="1"/>
</dbReference>
<dbReference type="CDD" id="cd22268">
    <property type="entry name" value="DPBB_RlpA-like"/>
    <property type="match status" value="1"/>
</dbReference>
<evidence type="ECO:0000313" key="6">
    <source>
        <dbReference type="EMBL" id="NYF89824.1"/>
    </source>
</evidence>
<dbReference type="InterPro" id="IPR034718">
    <property type="entry name" value="RlpA"/>
</dbReference>
<dbReference type="InterPro" id="IPR009009">
    <property type="entry name" value="RlpA-like_DPBB"/>
</dbReference>
<dbReference type="Pfam" id="PF03330">
    <property type="entry name" value="DPBB_1"/>
    <property type="match status" value="1"/>
</dbReference>
<organism evidence="6 7">
    <name type="scientific">Tunturiibacter lichenicola</name>
    <dbReference type="NCBI Taxonomy" id="2051959"/>
    <lineage>
        <taxon>Bacteria</taxon>
        <taxon>Pseudomonadati</taxon>
        <taxon>Acidobacteriota</taxon>
        <taxon>Terriglobia</taxon>
        <taxon>Terriglobales</taxon>
        <taxon>Acidobacteriaceae</taxon>
        <taxon>Tunturiibacter</taxon>
    </lineage>
</organism>
<name>A0A852VHA7_9BACT</name>
<feature type="signal peptide" evidence="3">
    <location>
        <begin position="1"/>
        <end position="21"/>
    </location>
</feature>
<evidence type="ECO:0000256" key="2">
    <source>
        <dbReference type="ARBA" id="ARBA00023316"/>
    </source>
</evidence>
<feature type="chain" id="PRO_5033186749" description="Probable endolytic peptidoglycan transglycosylase RlpA" evidence="3">
    <location>
        <begin position="22"/>
        <end position="135"/>
    </location>
</feature>
<comment type="function">
    <text evidence="3">Lytic transglycosylase with a strong preference for naked glycan strands that lack stem peptides.</text>
</comment>
<evidence type="ECO:0000256" key="1">
    <source>
        <dbReference type="ARBA" id="ARBA00023239"/>
    </source>
</evidence>
<keyword evidence="6" id="KW-0449">Lipoprotein</keyword>
<dbReference type="HAMAP" id="MF_02071">
    <property type="entry name" value="RlpA"/>
    <property type="match status" value="1"/>
</dbReference>
<evidence type="ECO:0000256" key="4">
    <source>
        <dbReference type="RuleBase" id="RU003495"/>
    </source>
</evidence>
<dbReference type="Gene3D" id="2.40.40.10">
    <property type="entry name" value="RlpA-like domain"/>
    <property type="match status" value="1"/>
</dbReference>
<dbReference type="Proteomes" id="UP000564385">
    <property type="component" value="Unassembled WGS sequence"/>
</dbReference>
<dbReference type="GO" id="GO:0000270">
    <property type="term" value="P:peptidoglycan metabolic process"/>
    <property type="evidence" value="ECO:0007669"/>
    <property type="project" value="UniProtKB-UniRule"/>
</dbReference>
<reference evidence="6 7" key="1">
    <citation type="submission" date="2020-07" db="EMBL/GenBank/DDBJ databases">
        <title>Genomic Encyclopedia of Type Strains, Phase IV (KMG-V): Genome sequencing to study the core and pangenomes of soil and plant-associated prokaryotes.</title>
        <authorList>
            <person name="Whitman W."/>
        </authorList>
    </citation>
    <scope>NUCLEOTIDE SEQUENCE [LARGE SCALE GENOMIC DNA]</scope>
    <source>
        <strain evidence="6 7">M8UP22</strain>
    </source>
</reference>
<dbReference type="InterPro" id="IPR036908">
    <property type="entry name" value="RlpA-like_sf"/>
</dbReference>
<dbReference type="AlphaFoldDB" id="A0A852VHA7"/>
<comment type="caution">
    <text evidence="6">The sequence shown here is derived from an EMBL/GenBank/DDBJ whole genome shotgun (WGS) entry which is preliminary data.</text>
</comment>
<dbReference type="InterPro" id="IPR012997">
    <property type="entry name" value="RplA"/>
</dbReference>
<evidence type="ECO:0000313" key="7">
    <source>
        <dbReference type="Proteomes" id="UP000564385"/>
    </source>
</evidence>
<dbReference type="NCBIfam" id="TIGR00413">
    <property type="entry name" value="rlpA"/>
    <property type="match status" value="1"/>
</dbReference>
<proteinExistence type="inferred from homology"/>
<feature type="domain" description="RlpA-like protein double-psi beta-barrel" evidence="5">
    <location>
        <begin position="30"/>
        <end position="117"/>
    </location>
</feature>
<keyword evidence="1 3" id="KW-0456">Lyase</keyword>
<keyword evidence="2 3" id="KW-0961">Cell wall biogenesis/degradation</keyword>
<dbReference type="GO" id="GO:0008932">
    <property type="term" value="F:lytic endotransglycosylase activity"/>
    <property type="evidence" value="ECO:0007669"/>
    <property type="project" value="UniProtKB-UniRule"/>
</dbReference>
<sequence precursor="true">MKRTLMMFFVAVLGLAPVVMAQGQTVGQKETGLAAVYSSRLNGHVTASGQMYNGSALTAAHKTLPYGTKIKVTNTKNDKSVVLQVNDRGPVQAGRILDITPAAAARLGIPRKAMRDVPVEVIEQGNGKTTRQHAE</sequence>
<keyword evidence="3" id="KW-0732">Signal</keyword>
<evidence type="ECO:0000259" key="5">
    <source>
        <dbReference type="Pfam" id="PF03330"/>
    </source>
</evidence>
<gene>
    <name evidence="3" type="primary">rlpA</name>
    <name evidence="6" type="ORF">HDF08_001891</name>
</gene>
<dbReference type="GO" id="GO:0071555">
    <property type="term" value="P:cell wall organization"/>
    <property type="evidence" value="ECO:0007669"/>
    <property type="project" value="UniProtKB-KW"/>
</dbReference>
<dbReference type="SUPFAM" id="SSF50685">
    <property type="entry name" value="Barwin-like endoglucanases"/>
    <property type="match status" value="1"/>
</dbReference>
<accession>A0A852VHA7</accession>
<dbReference type="EC" id="4.2.2.-" evidence="3"/>